<reference evidence="2 3" key="1">
    <citation type="submission" date="2013-02" db="EMBL/GenBank/DDBJ databases">
        <title>Genome sequence of Candida maltosa Xu316, a potential industrial strain for xylitol and ethanol production.</title>
        <authorList>
            <person name="Yu J."/>
            <person name="Wang Q."/>
            <person name="Geng X."/>
            <person name="Bao W."/>
            <person name="He P."/>
            <person name="Cai J."/>
        </authorList>
    </citation>
    <scope>NUCLEOTIDE SEQUENCE [LARGE SCALE GENOMIC DNA]</scope>
    <source>
        <strain evidence="3">Xu316</strain>
    </source>
</reference>
<keyword evidence="3" id="KW-1185">Reference proteome</keyword>
<protein>
    <submittedName>
        <fullName evidence="2">Uncharacterized protein</fullName>
    </submittedName>
</protein>
<organism evidence="2 3">
    <name type="scientific">Candida maltosa (strain Xu316)</name>
    <name type="common">Yeast</name>
    <dbReference type="NCBI Taxonomy" id="1245528"/>
    <lineage>
        <taxon>Eukaryota</taxon>
        <taxon>Fungi</taxon>
        <taxon>Dikarya</taxon>
        <taxon>Ascomycota</taxon>
        <taxon>Saccharomycotina</taxon>
        <taxon>Pichiomycetes</taxon>
        <taxon>Debaryomycetaceae</taxon>
        <taxon>Candida/Lodderomyces clade</taxon>
        <taxon>Candida</taxon>
    </lineage>
</organism>
<accession>M3JFD1</accession>
<dbReference type="HOGENOM" id="CLU_1539814_0_0_1"/>
<dbReference type="EMBL" id="AOGT01000065">
    <property type="protein sequence ID" value="EMG50953.1"/>
    <property type="molecule type" value="Genomic_DNA"/>
</dbReference>
<feature type="region of interest" description="Disordered" evidence="1">
    <location>
        <begin position="149"/>
        <end position="168"/>
    </location>
</feature>
<dbReference type="Proteomes" id="UP000011777">
    <property type="component" value="Unassembled WGS sequence"/>
</dbReference>
<feature type="compositionally biased region" description="Low complexity" evidence="1">
    <location>
        <begin position="149"/>
        <end position="159"/>
    </location>
</feature>
<feature type="compositionally biased region" description="Low complexity" evidence="1">
    <location>
        <begin position="19"/>
        <end position="31"/>
    </location>
</feature>
<feature type="region of interest" description="Disordered" evidence="1">
    <location>
        <begin position="1"/>
        <end position="31"/>
    </location>
</feature>
<feature type="region of interest" description="Disordered" evidence="1">
    <location>
        <begin position="47"/>
        <end position="79"/>
    </location>
</feature>
<sequence length="189" mass="20691">MYTTTKSSSFDFHPPSNMSTISSTSSSSLSHKLSNSTLSLLHDQSSSSASGLSLHHKPSSSTLRLKHKPSTSTLRLKHKPSQLDLIDSTTFTSLPLPPPKKFCGNSRAAPISTTVVEIEDEKEELNIIEDYFNPGGAVVVGSGNINNNSNSNNNTAATIPNKNRRGQYNNTKENRLYKIFKAVSYKYNI</sequence>
<dbReference type="AlphaFoldDB" id="M3JFD1"/>
<feature type="compositionally biased region" description="Polar residues" evidence="1">
    <location>
        <begin position="1"/>
        <end position="10"/>
    </location>
</feature>
<evidence type="ECO:0000313" key="2">
    <source>
        <dbReference type="EMBL" id="EMG50953.1"/>
    </source>
</evidence>
<feature type="compositionally biased region" description="Basic residues" evidence="1">
    <location>
        <begin position="54"/>
        <end position="79"/>
    </location>
</feature>
<evidence type="ECO:0000256" key="1">
    <source>
        <dbReference type="SAM" id="MobiDB-lite"/>
    </source>
</evidence>
<gene>
    <name evidence="2" type="ORF">G210_5646</name>
</gene>
<proteinExistence type="predicted"/>
<comment type="caution">
    <text evidence="2">The sequence shown here is derived from an EMBL/GenBank/DDBJ whole genome shotgun (WGS) entry which is preliminary data.</text>
</comment>
<evidence type="ECO:0000313" key="3">
    <source>
        <dbReference type="Proteomes" id="UP000011777"/>
    </source>
</evidence>
<name>M3JFD1_CANMX</name>